<dbReference type="Proteomes" id="UP000036987">
    <property type="component" value="Unassembled WGS sequence"/>
</dbReference>
<proteinExistence type="inferred from homology"/>
<organism evidence="7 8">
    <name type="scientific">Zostera marina</name>
    <name type="common">Eelgrass</name>
    <dbReference type="NCBI Taxonomy" id="29655"/>
    <lineage>
        <taxon>Eukaryota</taxon>
        <taxon>Viridiplantae</taxon>
        <taxon>Streptophyta</taxon>
        <taxon>Embryophyta</taxon>
        <taxon>Tracheophyta</taxon>
        <taxon>Spermatophyta</taxon>
        <taxon>Magnoliopsida</taxon>
        <taxon>Liliopsida</taxon>
        <taxon>Zosteraceae</taxon>
        <taxon>Zostera</taxon>
    </lineage>
</organism>
<evidence type="ECO:0000256" key="2">
    <source>
        <dbReference type="ARBA" id="ARBA00022679"/>
    </source>
</evidence>
<dbReference type="OMA" id="NADRWIP"/>
<dbReference type="PANTHER" id="PTHR22807:SF61">
    <property type="entry name" value="NOL1_NOP2_SUN FAMILY PROTEIN _ ANTITERMINATION NUSB DOMAIN-CONTAINING PROTEIN"/>
    <property type="match status" value="1"/>
</dbReference>
<dbReference type="SUPFAM" id="SSF53335">
    <property type="entry name" value="S-adenosyl-L-methionine-dependent methyltransferases"/>
    <property type="match status" value="1"/>
</dbReference>
<dbReference type="OrthoDB" id="427002at2759"/>
<dbReference type="InterPro" id="IPR049560">
    <property type="entry name" value="MeTrfase_RsmB-F_NOP2_cat"/>
</dbReference>
<dbReference type="InterPro" id="IPR023267">
    <property type="entry name" value="RCMT"/>
</dbReference>
<feature type="domain" description="SAM-dependent MTase RsmB/NOP-type" evidence="6">
    <location>
        <begin position="1"/>
        <end position="128"/>
    </location>
</feature>
<feature type="binding site" evidence="5">
    <location>
        <position position="14"/>
    </location>
    <ligand>
        <name>S-adenosyl-L-methionine</name>
        <dbReference type="ChEBI" id="CHEBI:59789"/>
    </ligand>
</feature>
<name>A0A0K9PTD3_ZOSMR</name>
<dbReference type="PANTHER" id="PTHR22807">
    <property type="entry name" value="NOP2 YEAST -RELATED NOL1/NOP2/FMU SUN DOMAIN-CONTAINING"/>
    <property type="match status" value="1"/>
</dbReference>
<dbReference type="Gene3D" id="3.40.50.150">
    <property type="entry name" value="Vaccinia Virus protein VP39"/>
    <property type="match status" value="1"/>
</dbReference>
<dbReference type="InterPro" id="IPR001678">
    <property type="entry name" value="MeTrfase_RsmB-F_NOP2_dom"/>
</dbReference>
<evidence type="ECO:0000259" key="6">
    <source>
        <dbReference type="PROSITE" id="PS51686"/>
    </source>
</evidence>
<comment type="similarity">
    <text evidence="5">Belongs to the class I-like SAM-binding methyltransferase superfamily. RsmB/NOP family.</text>
</comment>
<keyword evidence="3 5" id="KW-0949">S-adenosyl-L-methionine</keyword>
<comment type="caution">
    <text evidence="5">Lacks conserved residue(s) required for the propagation of feature annotation.</text>
</comment>
<dbReference type="InterPro" id="IPR029063">
    <property type="entry name" value="SAM-dependent_MTases_sf"/>
</dbReference>
<keyword evidence="1 5" id="KW-0489">Methyltransferase</keyword>
<keyword evidence="2 5" id="KW-0808">Transferase</keyword>
<reference evidence="8" key="1">
    <citation type="journal article" date="2016" name="Nature">
        <title>The genome of the seagrass Zostera marina reveals angiosperm adaptation to the sea.</title>
        <authorList>
            <person name="Olsen J.L."/>
            <person name="Rouze P."/>
            <person name="Verhelst B."/>
            <person name="Lin Y.-C."/>
            <person name="Bayer T."/>
            <person name="Collen J."/>
            <person name="Dattolo E."/>
            <person name="De Paoli E."/>
            <person name="Dittami S."/>
            <person name="Maumus F."/>
            <person name="Michel G."/>
            <person name="Kersting A."/>
            <person name="Lauritano C."/>
            <person name="Lohaus R."/>
            <person name="Toepel M."/>
            <person name="Tonon T."/>
            <person name="Vanneste K."/>
            <person name="Amirebrahimi M."/>
            <person name="Brakel J."/>
            <person name="Bostroem C."/>
            <person name="Chovatia M."/>
            <person name="Grimwood J."/>
            <person name="Jenkins J.W."/>
            <person name="Jueterbock A."/>
            <person name="Mraz A."/>
            <person name="Stam W.T."/>
            <person name="Tice H."/>
            <person name="Bornberg-Bauer E."/>
            <person name="Green P.J."/>
            <person name="Pearson G.A."/>
            <person name="Procaccini G."/>
            <person name="Duarte C.M."/>
            <person name="Schmutz J."/>
            <person name="Reusch T.B.H."/>
            <person name="Van de Peer Y."/>
        </authorList>
    </citation>
    <scope>NUCLEOTIDE SEQUENCE [LARGE SCALE GENOMIC DNA]</scope>
    <source>
        <strain evidence="8">cv. Finnish</strain>
    </source>
</reference>
<accession>A0A0K9PTD3</accession>
<evidence type="ECO:0000256" key="1">
    <source>
        <dbReference type="ARBA" id="ARBA00022603"/>
    </source>
</evidence>
<dbReference type="GO" id="GO:0001510">
    <property type="term" value="P:RNA methylation"/>
    <property type="evidence" value="ECO:0007669"/>
    <property type="project" value="InterPro"/>
</dbReference>
<evidence type="ECO:0000313" key="7">
    <source>
        <dbReference type="EMBL" id="KMZ72221.1"/>
    </source>
</evidence>
<dbReference type="AlphaFoldDB" id="A0A0K9PTD3"/>
<dbReference type="GO" id="GO:0008173">
    <property type="term" value="F:RNA methyltransferase activity"/>
    <property type="evidence" value="ECO:0007669"/>
    <property type="project" value="InterPro"/>
</dbReference>
<comment type="caution">
    <text evidence="7">The sequence shown here is derived from an EMBL/GenBank/DDBJ whole genome shotgun (WGS) entry which is preliminary data.</text>
</comment>
<protein>
    <recommendedName>
        <fullName evidence="6">SAM-dependent MTase RsmB/NOP-type domain-containing protein</fullName>
    </recommendedName>
</protein>
<keyword evidence="8" id="KW-1185">Reference proteome</keyword>
<sequence length="132" mass="14979">MESNQIKYDKVLLDVPCSGLGVLSKRADLRWNRRLEEMEELKILQDELLEAASMLVKPGGILVYSTCSIDSEENEERVETFLARFPEFIIDSATRFVPTEFVTDKGFYFSNPVKHSIDGAFAARLVLKNSSL</sequence>
<evidence type="ECO:0000256" key="3">
    <source>
        <dbReference type="ARBA" id="ARBA00022691"/>
    </source>
</evidence>
<dbReference type="GO" id="GO:0003723">
    <property type="term" value="F:RNA binding"/>
    <property type="evidence" value="ECO:0007669"/>
    <property type="project" value="UniProtKB-UniRule"/>
</dbReference>
<keyword evidence="4 5" id="KW-0694">RNA-binding</keyword>
<evidence type="ECO:0000256" key="4">
    <source>
        <dbReference type="ARBA" id="ARBA00022884"/>
    </source>
</evidence>
<dbReference type="STRING" id="29655.A0A0K9PTD3"/>
<feature type="active site" description="Nucleophile" evidence="5">
    <location>
        <position position="67"/>
    </location>
</feature>
<evidence type="ECO:0000313" key="8">
    <source>
        <dbReference type="Proteomes" id="UP000036987"/>
    </source>
</evidence>
<dbReference type="Pfam" id="PF01189">
    <property type="entry name" value="Methyltr_RsmB-F"/>
    <property type="match status" value="1"/>
</dbReference>
<gene>
    <name evidence="7" type="ORF">ZOSMA_169G00110</name>
</gene>
<evidence type="ECO:0000256" key="5">
    <source>
        <dbReference type="PROSITE-ProRule" id="PRU01023"/>
    </source>
</evidence>
<dbReference type="PROSITE" id="PS51686">
    <property type="entry name" value="SAM_MT_RSMB_NOP"/>
    <property type="match status" value="1"/>
</dbReference>
<dbReference type="PRINTS" id="PR02008">
    <property type="entry name" value="RCMTFAMILY"/>
</dbReference>
<dbReference type="EMBL" id="LFYR01000642">
    <property type="protein sequence ID" value="KMZ72221.1"/>
    <property type="molecule type" value="Genomic_DNA"/>
</dbReference>